<gene>
    <name evidence="1" type="ORF">B4102_1310</name>
</gene>
<evidence type="ECO:0000313" key="1">
    <source>
        <dbReference type="EMBL" id="KYD08228.1"/>
    </source>
</evidence>
<name>A0A150L7F0_9BACI</name>
<dbReference type="EMBL" id="LQYN01000034">
    <property type="protein sequence ID" value="KYD08228.1"/>
    <property type="molecule type" value="Genomic_DNA"/>
</dbReference>
<dbReference type="STRING" id="46224.B4102_1310"/>
<accession>A0A150L7F0</accession>
<comment type="caution">
    <text evidence="1">The sequence shown here is derived from an EMBL/GenBank/DDBJ whole genome shotgun (WGS) entry which is preliminary data.</text>
</comment>
<dbReference type="Proteomes" id="UP000075666">
    <property type="component" value="Unassembled WGS sequence"/>
</dbReference>
<organism evidence="1 2">
    <name type="scientific">Heyndrickxia sporothermodurans</name>
    <dbReference type="NCBI Taxonomy" id="46224"/>
    <lineage>
        <taxon>Bacteria</taxon>
        <taxon>Bacillati</taxon>
        <taxon>Bacillota</taxon>
        <taxon>Bacilli</taxon>
        <taxon>Bacillales</taxon>
        <taxon>Bacillaceae</taxon>
        <taxon>Heyndrickxia</taxon>
    </lineage>
</organism>
<evidence type="ECO:0000313" key="2">
    <source>
        <dbReference type="Proteomes" id="UP000075666"/>
    </source>
</evidence>
<dbReference type="PATRIC" id="fig|46224.3.peg.2545"/>
<proteinExistence type="predicted"/>
<reference evidence="1 2" key="1">
    <citation type="submission" date="2016-01" db="EMBL/GenBank/DDBJ databases">
        <title>Genome Sequences of Twelve Sporeforming Bacillus Species Isolated from Foods.</title>
        <authorList>
            <person name="Berendsen E.M."/>
            <person name="Wells-Bennik M.H."/>
            <person name="Krawcyk A.O."/>
            <person name="De Jong A."/>
            <person name="Holsappel S."/>
            <person name="Eijlander R.T."/>
            <person name="Kuipers O.P."/>
        </authorList>
    </citation>
    <scope>NUCLEOTIDE SEQUENCE [LARGE SCALE GENOMIC DNA]</scope>
    <source>
        <strain evidence="1 2">B4102</strain>
    </source>
</reference>
<dbReference type="AlphaFoldDB" id="A0A150L7F0"/>
<protein>
    <submittedName>
        <fullName evidence="1">Uncharacterized protein</fullName>
    </submittedName>
</protein>
<keyword evidence="2" id="KW-1185">Reference proteome</keyword>
<sequence length="39" mass="4470">MGELGADAGQEEKELDIKLLFDFNKFFNPDYGYGKLDIK</sequence>